<sequence>MTSVRRVTLRLPSLSALSNPSQSNQNSLTESTANAHDLNAVYSIHQTLPILADPTLTSSSQIERLTTIALSGIFPLKRPPPPNQTSAELNRLLRFLKDASNMQSLGPHKVICRCGLSLSLDKRTSYSWANWGKHRSGRCTAMRAESIPDRHSAHVGNGRGEEDDRENRDVRDADEEADEVGIDVIEKADSGSTNFKGTILIQETYPLPLIQPTTFRAALGLPASQGCKDSPDIGESSDTSGSRHPQGSAEILIQLATSLVVFTKGKIIAEAASGFPLSEPVLVDSSNAHDRRRASRAGRRFDPMPASTSAKVRRRQH</sequence>
<protein>
    <submittedName>
        <fullName evidence="2">Uncharacterized protein</fullName>
    </submittedName>
</protein>
<evidence type="ECO:0000313" key="2">
    <source>
        <dbReference type="EMBL" id="KAJ3837393.1"/>
    </source>
</evidence>
<keyword evidence="3" id="KW-1185">Reference proteome</keyword>
<evidence type="ECO:0000313" key="3">
    <source>
        <dbReference type="Proteomes" id="UP001163846"/>
    </source>
</evidence>
<dbReference type="EMBL" id="MU806249">
    <property type="protein sequence ID" value="KAJ3837393.1"/>
    <property type="molecule type" value="Genomic_DNA"/>
</dbReference>
<dbReference type="Proteomes" id="UP001163846">
    <property type="component" value="Unassembled WGS sequence"/>
</dbReference>
<dbReference type="AlphaFoldDB" id="A0AA38P6U9"/>
<feature type="compositionally biased region" description="Basic and acidic residues" evidence="1">
    <location>
        <begin position="159"/>
        <end position="171"/>
    </location>
</feature>
<organism evidence="2 3">
    <name type="scientific">Lentinula raphanica</name>
    <dbReference type="NCBI Taxonomy" id="153919"/>
    <lineage>
        <taxon>Eukaryota</taxon>
        <taxon>Fungi</taxon>
        <taxon>Dikarya</taxon>
        <taxon>Basidiomycota</taxon>
        <taxon>Agaricomycotina</taxon>
        <taxon>Agaricomycetes</taxon>
        <taxon>Agaricomycetidae</taxon>
        <taxon>Agaricales</taxon>
        <taxon>Marasmiineae</taxon>
        <taxon>Omphalotaceae</taxon>
        <taxon>Lentinula</taxon>
    </lineage>
</organism>
<feature type="region of interest" description="Disordered" evidence="1">
    <location>
        <begin position="146"/>
        <end position="180"/>
    </location>
</feature>
<name>A0AA38P6U9_9AGAR</name>
<reference evidence="2" key="1">
    <citation type="submission" date="2022-08" db="EMBL/GenBank/DDBJ databases">
        <authorList>
            <consortium name="DOE Joint Genome Institute"/>
            <person name="Min B."/>
            <person name="Riley R."/>
            <person name="Sierra-Patev S."/>
            <person name="Naranjo-Ortiz M."/>
            <person name="Looney B."/>
            <person name="Konkel Z."/>
            <person name="Slot J.C."/>
            <person name="Sakamoto Y."/>
            <person name="Steenwyk J.L."/>
            <person name="Rokas A."/>
            <person name="Carro J."/>
            <person name="Camarero S."/>
            <person name="Ferreira P."/>
            <person name="Molpeceres G."/>
            <person name="Ruiz-Duenas F.J."/>
            <person name="Serrano A."/>
            <person name="Henrissat B."/>
            <person name="Drula E."/>
            <person name="Hughes K.W."/>
            <person name="Mata J.L."/>
            <person name="Ishikawa N.K."/>
            <person name="Vargas-Isla R."/>
            <person name="Ushijima S."/>
            <person name="Smith C.A."/>
            <person name="Ahrendt S."/>
            <person name="Andreopoulos W."/>
            <person name="He G."/>
            <person name="Labutti K."/>
            <person name="Lipzen A."/>
            <person name="Ng V."/>
            <person name="Sandor L."/>
            <person name="Barry K."/>
            <person name="Martinez A.T."/>
            <person name="Xiao Y."/>
            <person name="Gibbons J.G."/>
            <person name="Terashima K."/>
            <person name="Hibbett D.S."/>
            <person name="Grigoriev I.V."/>
        </authorList>
    </citation>
    <scope>NUCLEOTIDE SEQUENCE</scope>
    <source>
        <strain evidence="2">TFB9207</strain>
    </source>
</reference>
<proteinExistence type="predicted"/>
<evidence type="ECO:0000256" key="1">
    <source>
        <dbReference type="SAM" id="MobiDB-lite"/>
    </source>
</evidence>
<comment type="caution">
    <text evidence="2">The sequence shown here is derived from an EMBL/GenBank/DDBJ whole genome shotgun (WGS) entry which is preliminary data.</text>
</comment>
<accession>A0AA38P6U9</accession>
<feature type="compositionally biased region" description="Polar residues" evidence="1">
    <location>
        <begin position="236"/>
        <end position="245"/>
    </location>
</feature>
<gene>
    <name evidence="2" type="ORF">F5878DRAFT_662135</name>
</gene>
<feature type="region of interest" description="Disordered" evidence="1">
    <location>
        <begin position="222"/>
        <end position="246"/>
    </location>
</feature>
<feature type="region of interest" description="Disordered" evidence="1">
    <location>
        <begin position="280"/>
        <end position="317"/>
    </location>
</feature>